<evidence type="ECO:0000313" key="2">
    <source>
        <dbReference type="Proteomes" id="UP000077755"/>
    </source>
</evidence>
<accession>A0A175YGW5</accession>
<evidence type="ECO:0000313" key="1">
    <source>
        <dbReference type="EMBL" id="WOH15513.1"/>
    </source>
</evidence>
<dbReference type="Gramene" id="KZM82607">
    <property type="protein sequence ID" value="KZM82607"/>
    <property type="gene ID" value="DCAR_030176"/>
</dbReference>
<sequence>MKLSAAAITVLLFLVITGTEMTKIEGARICAEQIDLKGKVCSDQICNAACVSRHSGNGKNFPARGYCNPSGQCACFWYCGPGR</sequence>
<protein>
    <submittedName>
        <fullName evidence="1">Uncharacterized protein</fullName>
    </submittedName>
</protein>
<reference evidence="1" key="1">
    <citation type="journal article" date="2016" name="Nat. Genet.">
        <title>A high-quality carrot genome assembly provides new insights into carotenoid accumulation and asterid genome evolution.</title>
        <authorList>
            <person name="Iorizzo M."/>
            <person name="Ellison S."/>
            <person name="Senalik D."/>
            <person name="Zeng P."/>
            <person name="Satapoomin P."/>
            <person name="Huang J."/>
            <person name="Bowman M."/>
            <person name="Iovene M."/>
            <person name="Sanseverino W."/>
            <person name="Cavagnaro P."/>
            <person name="Yildiz M."/>
            <person name="Macko-Podgorni A."/>
            <person name="Moranska E."/>
            <person name="Grzebelus E."/>
            <person name="Grzebelus D."/>
            <person name="Ashrafi H."/>
            <person name="Zheng Z."/>
            <person name="Cheng S."/>
            <person name="Spooner D."/>
            <person name="Van Deynze A."/>
            <person name="Simon P."/>
        </authorList>
    </citation>
    <scope>NUCLEOTIDE SEQUENCE</scope>
    <source>
        <tissue evidence="1">Leaf</tissue>
    </source>
</reference>
<name>A0A175YGW5_DAUCS</name>
<reference evidence="1" key="2">
    <citation type="submission" date="2022-03" db="EMBL/GenBank/DDBJ databases">
        <title>Draft title - Genomic analysis of global carrot germplasm unveils the trajectory of domestication and the origin of high carotenoid orange carrot.</title>
        <authorList>
            <person name="Iorizzo M."/>
            <person name="Ellison S."/>
            <person name="Senalik D."/>
            <person name="Macko-Podgorni A."/>
            <person name="Grzebelus D."/>
            <person name="Bostan H."/>
            <person name="Rolling W."/>
            <person name="Curaba J."/>
            <person name="Simon P."/>
        </authorList>
    </citation>
    <scope>NUCLEOTIDE SEQUENCE</scope>
    <source>
        <tissue evidence="1">Leaf</tissue>
    </source>
</reference>
<proteinExistence type="predicted"/>
<gene>
    <name evidence="1" type="ORF">DCAR_0935054</name>
</gene>
<dbReference type="Proteomes" id="UP000077755">
    <property type="component" value="Chromosome 9"/>
</dbReference>
<dbReference type="AlphaFoldDB" id="A0A175YGW5"/>
<dbReference type="EMBL" id="CP093351">
    <property type="protein sequence ID" value="WOH15513.1"/>
    <property type="molecule type" value="Genomic_DNA"/>
</dbReference>
<keyword evidence="2" id="KW-1185">Reference proteome</keyword>
<organism evidence="1 2">
    <name type="scientific">Daucus carota subsp. sativus</name>
    <name type="common">Carrot</name>
    <dbReference type="NCBI Taxonomy" id="79200"/>
    <lineage>
        <taxon>Eukaryota</taxon>
        <taxon>Viridiplantae</taxon>
        <taxon>Streptophyta</taxon>
        <taxon>Embryophyta</taxon>
        <taxon>Tracheophyta</taxon>
        <taxon>Spermatophyta</taxon>
        <taxon>Magnoliopsida</taxon>
        <taxon>eudicotyledons</taxon>
        <taxon>Gunneridae</taxon>
        <taxon>Pentapetalae</taxon>
        <taxon>asterids</taxon>
        <taxon>campanulids</taxon>
        <taxon>Apiales</taxon>
        <taxon>Apiaceae</taxon>
        <taxon>Apioideae</taxon>
        <taxon>Scandiceae</taxon>
        <taxon>Daucinae</taxon>
        <taxon>Daucus</taxon>
        <taxon>Daucus sect. Daucus</taxon>
    </lineage>
</organism>